<feature type="compositionally biased region" description="Polar residues" evidence="1">
    <location>
        <begin position="403"/>
        <end position="423"/>
    </location>
</feature>
<evidence type="ECO:0000256" key="1">
    <source>
        <dbReference type="SAM" id="MobiDB-lite"/>
    </source>
</evidence>
<protein>
    <submittedName>
        <fullName evidence="2">Uncharacterized protein</fullName>
    </submittedName>
</protein>
<feature type="region of interest" description="Disordered" evidence="1">
    <location>
        <begin position="88"/>
        <end position="108"/>
    </location>
</feature>
<feature type="compositionally biased region" description="Polar residues" evidence="1">
    <location>
        <begin position="247"/>
        <end position="295"/>
    </location>
</feature>
<proteinExistence type="predicted"/>
<feature type="compositionally biased region" description="Low complexity" evidence="1">
    <location>
        <begin position="135"/>
        <end position="146"/>
    </location>
</feature>
<name>A0A7C8KG60_ORBOL</name>
<feature type="compositionally biased region" description="Low complexity" evidence="1">
    <location>
        <begin position="371"/>
        <end position="388"/>
    </location>
</feature>
<feature type="compositionally biased region" description="Polar residues" evidence="1">
    <location>
        <begin position="302"/>
        <end position="313"/>
    </location>
</feature>
<feature type="compositionally biased region" description="Low complexity" evidence="1">
    <location>
        <begin position="435"/>
        <end position="448"/>
    </location>
</feature>
<comment type="caution">
    <text evidence="2">The sequence shown here is derived from an EMBL/GenBank/DDBJ whole genome shotgun (WGS) entry which is preliminary data.</text>
</comment>
<reference evidence="2 3" key="1">
    <citation type="submission" date="2019-03" db="EMBL/GenBank/DDBJ databases">
        <title>Nematode-trapping fungi genome.</title>
        <authorList>
            <person name="Vidal-Diez De Ulzurrun G."/>
        </authorList>
    </citation>
    <scope>NUCLEOTIDE SEQUENCE [LARGE SCALE GENOMIC DNA]</scope>
    <source>
        <strain evidence="2 3">TWF154</strain>
    </source>
</reference>
<feature type="compositionally biased region" description="Polar residues" evidence="1">
    <location>
        <begin position="769"/>
        <end position="791"/>
    </location>
</feature>
<feature type="compositionally biased region" description="Polar residues" evidence="1">
    <location>
        <begin position="449"/>
        <end position="462"/>
    </location>
</feature>
<feature type="compositionally biased region" description="Polar residues" evidence="1">
    <location>
        <begin position="735"/>
        <end position="746"/>
    </location>
</feature>
<feature type="compositionally biased region" description="Polar residues" evidence="1">
    <location>
        <begin position="550"/>
        <end position="562"/>
    </location>
</feature>
<dbReference type="EMBL" id="SOZJ01000006">
    <property type="protein sequence ID" value="TGJ65584.1"/>
    <property type="molecule type" value="Genomic_DNA"/>
</dbReference>
<organism evidence="2 3">
    <name type="scientific">Orbilia oligospora</name>
    <name type="common">Nematode-trapping fungus</name>
    <name type="synonym">Arthrobotrys oligospora</name>
    <dbReference type="NCBI Taxonomy" id="2813651"/>
    <lineage>
        <taxon>Eukaryota</taxon>
        <taxon>Fungi</taxon>
        <taxon>Dikarya</taxon>
        <taxon>Ascomycota</taxon>
        <taxon>Pezizomycotina</taxon>
        <taxon>Orbiliomycetes</taxon>
        <taxon>Orbiliales</taxon>
        <taxon>Orbiliaceae</taxon>
        <taxon>Orbilia</taxon>
    </lineage>
</organism>
<feature type="compositionally biased region" description="Basic and acidic residues" evidence="1">
    <location>
        <begin position="335"/>
        <end position="348"/>
    </location>
</feature>
<gene>
    <name evidence="2" type="ORF">EYR41_009540</name>
</gene>
<evidence type="ECO:0000313" key="2">
    <source>
        <dbReference type="EMBL" id="TGJ65584.1"/>
    </source>
</evidence>
<feature type="compositionally biased region" description="Low complexity" evidence="1">
    <location>
        <begin position="838"/>
        <end position="851"/>
    </location>
</feature>
<evidence type="ECO:0000313" key="3">
    <source>
        <dbReference type="Proteomes" id="UP000297595"/>
    </source>
</evidence>
<feature type="region of interest" description="Disordered" evidence="1">
    <location>
        <begin position="120"/>
        <end position="571"/>
    </location>
</feature>
<feature type="compositionally biased region" description="Polar residues" evidence="1">
    <location>
        <begin position="493"/>
        <end position="508"/>
    </location>
</feature>
<accession>A0A7C8KG60</accession>
<feature type="compositionally biased region" description="Polar residues" evidence="1">
    <location>
        <begin position="191"/>
        <end position="203"/>
    </location>
</feature>
<feature type="compositionally biased region" description="Polar residues" evidence="1">
    <location>
        <begin position="155"/>
        <end position="183"/>
    </location>
</feature>
<sequence length="1324" mass="142899">MPARNLAEDLAKAIFKRLPGKIAKSQNVEFLAENYLSKEPSPGLDPEISREVRLEKVFDRYIKDLDLYLPKYLDELLDEEVKGIPVLPKGVEVEEDEEDEKQEKSENADLELAPALHETGGEFDSQPILHTTNNPGSFSSPGTPSTSPAPPGTLDSLTNPTPTGDFITSSNTSRPQNDQTTPKLTKETSEENSTPGSSGNFNQASDAGFSDSDSAFSSRPSSAGTSATSLFDPFDSIPDALPKTVEGSPNQNVQSGSTDLPLLPQTTSPVELPSTKSGADSQSVGQAPQLISNTVPIDPVNIINQNEVHTPVNSMAGPSEAKSSPGSSNPGQENEIAKNDLNQHRPEDNSINEESSSLVPLPEIGSPFDQLSRSTTNTTSTLSGPGNTQVPESTPEDYKQRGQSEILNSETTPIGRASASTSLAPELPSLQPHISGSDSANDSSDNNSQQDPTSVEAESTQPGGPRSNVVFDQKPSTEDIHPFNAKSPVLTKNGFNPPTLGSPNQSLPKEQPETIFSPALPTPEMVFDKPGLCSPLSESSVEPDDDDKTLSPSSKTQISRAQTPIPVGKATGLGLLTQDSMELQTQQDPVYIVGSDQEPLFTPPYYQDAQVSSPQFLDNPPLVVPLGEERALSAAIQTSEEAGSTLNSECNKPTGGLGVKDLLNISPAKPLEAPQLPSIHNITAGGTNQESLDDRPIVASVSEQAARREGEQAGIKNPIRADALTIIPEKFNPENKYSGSGTSERNLVSELDREGEGSLSSKEIRTAASPLNPSNLEPSQPKTRSQKQVKGLSTLTETVLGKPLVPAKAQVEGLKSALPTAPVPKLQKFPTSDPEAETSSVTTGSPSPGVSADFDTDDETPNTKDMSPGLLGKISLSNILPDWRLKTPILPNILPRMPTVSLSWIAPVLLTSRSEPTVKKNLVTDEHTTILDGLKGNQVGLGVLQGENSDSENGTDELYKDTIFILPPTPGGFPPMEELSEEPVTELLEMITSEPDTHPDASSIETPSSDIWDQVISLLNTIILQAWIPYFEFVSYLTFSFKALNDSHTEFPIFNSLILDSWTPGLELLHYIISLPHLLPEHIVPESDHFTKPSIEFWIPVLEAVDHLLAALTRVPYHLLLSLSTYKSLASLILELSSTIGNLRYSSLPPEFVAQLTEILPSFPITSWLKLYEEAFSSLFQKTATKVSPKENSLDPLPSSSSPSCPHESFSVCTCQVVKSFSPQTNSEFNFYIGLRFNPQLLQKVECTNIECSYSHLYLYLILLTLVTEPAYIVGSTKSLGSIISLSLSIFLPILLHFKFSLGFPLSVLHLSYSSLRLLRNVLV</sequence>
<feature type="region of interest" description="Disordered" evidence="1">
    <location>
        <begin position="731"/>
        <end position="791"/>
    </location>
</feature>
<feature type="compositionally biased region" description="Polar residues" evidence="1">
    <location>
        <begin position="321"/>
        <end position="332"/>
    </location>
</feature>
<feature type="compositionally biased region" description="Low complexity" evidence="1">
    <location>
        <begin position="204"/>
        <end position="229"/>
    </location>
</feature>
<feature type="region of interest" description="Disordered" evidence="1">
    <location>
        <begin position="822"/>
        <end position="869"/>
    </location>
</feature>
<dbReference type="Proteomes" id="UP000297595">
    <property type="component" value="Unassembled WGS sequence"/>
</dbReference>